<name>A0A6J4N5Q5_9BACT</name>
<dbReference type="NCBIfam" id="TIGR01292">
    <property type="entry name" value="TRX_reduct"/>
    <property type="match status" value="1"/>
</dbReference>
<dbReference type="InterPro" id="IPR008255">
    <property type="entry name" value="Pyr_nucl-diS_OxRdtase_2_AS"/>
</dbReference>
<evidence type="ECO:0000256" key="6">
    <source>
        <dbReference type="ARBA" id="ARBA00023284"/>
    </source>
</evidence>
<dbReference type="InterPro" id="IPR036188">
    <property type="entry name" value="FAD/NAD-bd_sf"/>
</dbReference>
<dbReference type="Gene3D" id="3.50.50.60">
    <property type="entry name" value="FAD/NAD(P)-binding domain"/>
    <property type="match status" value="2"/>
</dbReference>
<evidence type="ECO:0000256" key="3">
    <source>
        <dbReference type="ARBA" id="ARBA00022827"/>
    </source>
</evidence>
<comment type="subunit">
    <text evidence="7">Homodimer.</text>
</comment>
<keyword evidence="2 7" id="KW-0285">Flavoprotein</keyword>
<dbReference type="EMBL" id="CADCUQ010000060">
    <property type="protein sequence ID" value="CAA9374973.1"/>
    <property type="molecule type" value="Genomic_DNA"/>
</dbReference>
<evidence type="ECO:0000256" key="7">
    <source>
        <dbReference type="RuleBase" id="RU003880"/>
    </source>
</evidence>
<evidence type="ECO:0000313" key="10">
    <source>
        <dbReference type="EMBL" id="CAA9374973.1"/>
    </source>
</evidence>
<dbReference type="AlphaFoldDB" id="A0A6J4N5Q5"/>
<reference evidence="10" key="1">
    <citation type="submission" date="2020-02" db="EMBL/GenBank/DDBJ databases">
        <authorList>
            <person name="Meier V. D."/>
        </authorList>
    </citation>
    <scope>NUCLEOTIDE SEQUENCE</scope>
    <source>
        <strain evidence="10">AVDCRST_MAG64</strain>
    </source>
</reference>
<sequence>MAEKVIIIGSGPAGWTAAIYAARANLHPLVIEGAISEENRQSGTLPLGQLNLTTEVENFPGFPKGILGPELMMNMRQQAEHCGTKIITEDVTDVDLSRRPFRVTDTAGATHEADSLIIATGASANYIGLPSEDRFKNRGVSACAVCDGALPRYRNKPLVVVGGGDSACEEGTYLTKFASEVHLVYRKTKDKLRASPVMANRILSNPKVRPQWNSVVEEVLGDDERGMTAVRLKDVNTGEVRTLDAAGMFVAIGHTPNTKFLKGQVKTDPQGFLVLADAGRTMTSVEGVFAAGDVADPVYKQAITAAGMGCKAALDAERWLEAQHKLPAGEPHGSQWNVG</sequence>
<dbReference type="GO" id="GO:0004791">
    <property type="term" value="F:thioredoxin-disulfide reductase (NADPH) activity"/>
    <property type="evidence" value="ECO:0007669"/>
    <property type="project" value="UniProtKB-UniRule"/>
</dbReference>
<dbReference type="PRINTS" id="PR00469">
    <property type="entry name" value="PNDRDTASEII"/>
</dbReference>
<keyword evidence="3 7" id="KW-0274">FAD</keyword>
<dbReference type="InterPro" id="IPR023753">
    <property type="entry name" value="FAD/NAD-binding_dom"/>
</dbReference>
<comment type="cofactor">
    <cofactor evidence="8">
        <name>FAD</name>
        <dbReference type="ChEBI" id="CHEBI:57692"/>
    </cofactor>
    <text evidence="8">Binds 1 FAD per subunit.</text>
</comment>
<evidence type="ECO:0000256" key="1">
    <source>
        <dbReference type="ARBA" id="ARBA00009333"/>
    </source>
</evidence>
<evidence type="ECO:0000256" key="2">
    <source>
        <dbReference type="ARBA" id="ARBA00022630"/>
    </source>
</evidence>
<organism evidence="10">
    <name type="scientific">uncultured Phycisphaerae bacterium</name>
    <dbReference type="NCBI Taxonomy" id="904963"/>
    <lineage>
        <taxon>Bacteria</taxon>
        <taxon>Pseudomonadati</taxon>
        <taxon>Planctomycetota</taxon>
        <taxon>Phycisphaerae</taxon>
        <taxon>environmental samples</taxon>
    </lineage>
</organism>
<keyword evidence="6 7" id="KW-0676">Redox-active center</keyword>
<dbReference type="GO" id="GO:0005737">
    <property type="term" value="C:cytoplasm"/>
    <property type="evidence" value="ECO:0007669"/>
    <property type="project" value="InterPro"/>
</dbReference>
<dbReference type="PROSITE" id="PS00573">
    <property type="entry name" value="PYRIDINE_REDOX_2"/>
    <property type="match status" value="1"/>
</dbReference>
<feature type="domain" description="FAD/NAD(P)-binding" evidence="9">
    <location>
        <begin position="4"/>
        <end position="309"/>
    </location>
</feature>
<evidence type="ECO:0000259" key="9">
    <source>
        <dbReference type="Pfam" id="PF07992"/>
    </source>
</evidence>
<dbReference type="EC" id="1.8.1.9" evidence="7"/>
<protein>
    <recommendedName>
        <fullName evidence="7">Thioredoxin reductase</fullName>
        <ecNumber evidence="7">1.8.1.9</ecNumber>
    </recommendedName>
</protein>
<evidence type="ECO:0000256" key="4">
    <source>
        <dbReference type="ARBA" id="ARBA00023002"/>
    </source>
</evidence>
<comment type="catalytic activity">
    <reaction evidence="7">
        <text>[thioredoxin]-dithiol + NADP(+) = [thioredoxin]-disulfide + NADPH + H(+)</text>
        <dbReference type="Rhea" id="RHEA:20345"/>
        <dbReference type="Rhea" id="RHEA-COMP:10698"/>
        <dbReference type="Rhea" id="RHEA-COMP:10700"/>
        <dbReference type="ChEBI" id="CHEBI:15378"/>
        <dbReference type="ChEBI" id="CHEBI:29950"/>
        <dbReference type="ChEBI" id="CHEBI:50058"/>
        <dbReference type="ChEBI" id="CHEBI:57783"/>
        <dbReference type="ChEBI" id="CHEBI:58349"/>
        <dbReference type="EC" id="1.8.1.9"/>
    </reaction>
</comment>
<dbReference type="Pfam" id="PF07992">
    <property type="entry name" value="Pyr_redox_2"/>
    <property type="match status" value="1"/>
</dbReference>
<keyword evidence="4 7" id="KW-0560">Oxidoreductase</keyword>
<proteinExistence type="inferred from homology"/>
<evidence type="ECO:0000256" key="5">
    <source>
        <dbReference type="ARBA" id="ARBA00023157"/>
    </source>
</evidence>
<evidence type="ECO:0000256" key="8">
    <source>
        <dbReference type="RuleBase" id="RU003881"/>
    </source>
</evidence>
<dbReference type="PRINTS" id="PR00368">
    <property type="entry name" value="FADPNR"/>
</dbReference>
<dbReference type="InterPro" id="IPR005982">
    <property type="entry name" value="Thioredox_Rdtase"/>
</dbReference>
<keyword evidence="8" id="KW-0521">NADP</keyword>
<dbReference type="PANTHER" id="PTHR48105">
    <property type="entry name" value="THIOREDOXIN REDUCTASE 1-RELATED-RELATED"/>
    <property type="match status" value="1"/>
</dbReference>
<dbReference type="InterPro" id="IPR050097">
    <property type="entry name" value="Ferredoxin-NADP_redctase_2"/>
</dbReference>
<dbReference type="SUPFAM" id="SSF51905">
    <property type="entry name" value="FAD/NAD(P)-binding domain"/>
    <property type="match status" value="1"/>
</dbReference>
<dbReference type="GO" id="GO:0019430">
    <property type="term" value="P:removal of superoxide radicals"/>
    <property type="evidence" value="ECO:0007669"/>
    <property type="project" value="UniProtKB-UniRule"/>
</dbReference>
<keyword evidence="5" id="KW-1015">Disulfide bond</keyword>
<accession>A0A6J4N5Q5</accession>
<gene>
    <name evidence="10" type="ORF">AVDCRST_MAG64-231</name>
</gene>
<comment type="similarity">
    <text evidence="1 7">Belongs to the class-II pyridine nucleotide-disulfide oxidoreductase family.</text>
</comment>